<protein>
    <submittedName>
        <fullName evidence="1">Uncharacterized protein</fullName>
    </submittedName>
</protein>
<reference evidence="1" key="1">
    <citation type="submission" date="2022-07" db="EMBL/GenBank/DDBJ databases">
        <title>The genome of Lyophyllum shimeji provides insight into the initial evolution of ectomycorrhizal fungal genome.</title>
        <authorList>
            <person name="Kobayashi Y."/>
            <person name="Shibata T."/>
            <person name="Hirakawa H."/>
            <person name="Shigenobu S."/>
            <person name="Nishiyama T."/>
            <person name="Yamada A."/>
            <person name="Hasebe M."/>
            <person name="Kawaguchi M."/>
        </authorList>
    </citation>
    <scope>NUCLEOTIDE SEQUENCE</scope>
    <source>
        <strain evidence="1">AT787</strain>
    </source>
</reference>
<gene>
    <name evidence="1" type="ORF">LshimejAT787_0502790</name>
</gene>
<proteinExistence type="predicted"/>
<accession>A0A9P3PN02</accession>
<name>A0A9P3PN02_LYOSH</name>
<dbReference type="Proteomes" id="UP001063166">
    <property type="component" value="Unassembled WGS sequence"/>
</dbReference>
<keyword evidence="2" id="KW-1185">Reference proteome</keyword>
<evidence type="ECO:0000313" key="2">
    <source>
        <dbReference type="Proteomes" id="UP001063166"/>
    </source>
</evidence>
<evidence type="ECO:0000313" key="1">
    <source>
        <dbReference type="EMBL" id="GLB38414.1"/>
    </source>
</evidence>
<sequence>MGAVDFRSSGSPSPRRDIEKHVFDFWTSIPVQYHTSASIFGLEFQPPFLFHSYTLGITSRSEVVNDLLKLHLGGIAFLYGNHTP</sequence>
<comment type="caution">
    <text evidence="1">The sequence shown here is derived from an EMBL/GenBank/DDBJ whole genome shotgun (WGS) entry which is preliminary data.</text>
</comment>
<dbReference type="AlphaFoldDB" id="A0A9P3PN02"/>
<dbReference type="EMBL" id="BRPK01000005">
    <property type="protein sequence ID" value="GLB38414.1"/>
    <property type="molecule type" value="Genomic_DNA"/>
</dbReference>
<organism evidence="1 2">
    <name type="scientific">Lyophyllum shimeji</name>
    <name type="common">Hon-shimeji</name>
    <name type="synonym">Tricholoma shimeji</name>
    <dbReference type="NCBI Taxonomy" id="47721"/>
    <lineage>
        <taxon>Eukaryota</taxon>
        <taxon>Fungi</taxon>
        <taxon>Dikarya</taxon>
        <taxon>Basidiomycota</taxon>
        <taxon>Agaricomycotina</taxon>
        <taxon>Agaricomycetes</taxon>
        <taxon>Agaricomycetidae</taxon>
        <taxon>Agaricales</taxon>
        <taxon>Tricholomatineae</taxon>
        <taxon>Lyophyllaceae</taxon>
        <taxon>Lyophyllum</taxon>
    </lineage>
</organism>